<proteinExistence type="inferred from homology"/>
<evidence type="ECO:0000256" key="5">
    <source>
        <dbReference type="ARBA" id="ARBA00022989"/>
    </source>
</evidence>
<evidence type="ECO:0000256" key="3">
    <source>
        <dbReference type="ARBA" id="ARBA00022475"/>
    </source>
</evidence>
<organism evidence="9">
    <name type="scientific">Candidatus Caldatribacterium saccharofermentans</name>
    <dbReference type="NCBI Taxonomy" id="1454753"/>
    <lineage>
        <taxon>Bacteria</taxon>
        <taxon>Pseudomonadati</taxon>
        <taxon>Atribacterota</taxon>
        <taxon>Atribacteria</taxon>
        <taxon>Atribacterales</taxon>
        <taxon>Candidatus Caldatribacteriaceae</taxon>
        <taxon>Candidatus Caldatribacterium</taxon>
    </lineage>
</organism>
<feature type="domain" description="ABC transmembrane type-1" evidence="8">
    <location>
        <begin position="68"/>
        <end position="259"/>
    </location>
</feature>
<reference evidence="9" key="1">
    <citation type="journal article" date="2020" name="mSystems">
        <title>Genome- and Community-Level Interaction Insights into Carbon Utilization and Element Cycling Functions of Hydrothermarchaeota in Hydrothermal Sediment.</title>
        <authorList>
            <person name="Zhou Z."/>
            <person name="Liu Y."/>
            <person name="Xu W."/>
            <person name="Pan J."/>
            <person name="Luo Z.H."/>
            <person name="Li M."/>
        </authorList>
    </citation>
    <scope>NUCLEOTIDE SEQUENCE [LARGE SCALE GENOMIC DNA]</scope>
    <source>
        <strain evidence="9">SpSt-82</strain>
    </source>
</reference>
<keyword evidence="3" id="KW-1003">Cell membrane</keyword>
<name>A0A7V4TH31_9BACT</name>
<evidence type="ECO:0000259" key="8">
    <source>
        <dbReference type="PROSITE" id="PS50928"/>
    </source>
</evidence>
<dbReference type="SUPFAM" id="SSF161098">
    <property type="entry name" value="MetI-like"/>
    <property type="match status" value="1"/>
</dbReference>
<feature type="transmembrane region" description="Helical" evidence="7">
    <location>
        <begin position="139"/>
        <end position="159"/>
    </location>
</feature>
<dbReference type="InterPro" id="IPR035906">
    <property type="entry name" value="MetI-like_sf"/>
</dbReference>
<feature type="transmembrane region" description="Helical" evidence="7">
    <location>
        <begin position="237"/>
        <end position="259"/>
    </location>
</feature>
<evidence type="ECO:0000256" key="6">
    <source>
        <dbReference type="ARBA" id="ARBA00023136"/>
    </source>
</evidence>
<sequence length="274" mass="30984">MRRSYSSTSFFFLIFLTLLVLFPFAIVVLTSLRTQQDVVTRGVFAPPESVTLQNFPDAWRMGRFSVYYKNSLSICFVKVPLGIFVAALAAYPLAKYRFRLRETLLAFFLLGLGIPVNVVLLPLTILLKRLYLLDNLWGLLFPYVVFGLPFQILVLRGFFRGIPDELVDAARIDGCTEFLVLLRVILPLSVPAVLALFIMDFLATWNEFLMALIFIHSDKWKTVPLGMMYFQGQFASSYPIINAGVLLGILPVVVVYVLLQRYFVSGITAGALKE</sequence>
<protein>
    <submittedName>
        <fullName evidence="9">Carbohydrate ABC transporter permease</fullName>
    </submittedName>
</protein>
<evidence type="ECO:0000256" key="4">
    <source>
        <dbReference type="ARBA" id="ARBA00022692"/>
    </source>
</evidence>
<dbReference type="CDD" id="cd06261">
    <property type="entry name" value="TM_PBP2"/>
    <property type="match status" value="1"/>
</dbReference>
<feature type="transmembrane region" description="Helical" evidence="7">
    <location>
        <begin position="103"/>
        <end position="127"/>
    </location>
</feature>
<keyword evidence="4 7" id="KW-0812">Transmembrane</keyword>
<feature type="transmembrane region" description="Helical" evidence="7">
    <location>
        <begin position="71"/>
        <end position="91"/>
    </location>
</feature>
<feature type="transmembrane region" description="Helical" evidence="7">
    <location>
        <begin position="12"/>
        <end position="32"/>
    </location>
</feature>
<accession>A0A7V4TH31</accession>
<gene>
    <name evidence="9" type="ORF">ENW11_07655</name>
</gene>
<dbReference type="PANTHER" id="PTHR43744:SF12">
    <property type="entry name" value="ABC TRANSPORTER PERMEASE PROTEIN MG189-RELATED"/>
    <property type="match status" value="1"/>
</dbReference>
<evidence type="ECO:0000313" key="9">
    <source>
        <dbReference type="EMBL" id="HGY39661.1"/>
    </source>
</evidence>
<keyword evidence="2 7" id="KW-0813">Transport</keyword>
<evidence type="ECO:0000256" key="2">
    <source>
        <dbReference type="ARBA" id="ARBA00022448"/>
    </source>
</evidence>
<comment type="similarity">
    <text evidence="7">Belongs to the binding-protein-dependent transport system permease family.</text>
</comment>
<dbReference type="Pfam" id="PF00528">
    <property type="entry name" value="BPD_transp_1"/>
    <property type="match status" value="1"/>
</dbReference>
<dbReference type="GO" id="GO:0005886">
    <property type="term" value="C:plasma membrane"/>
    <property type="evidence" value="ECO:0007669"/>
    <property type="project" value="UniProtKB-SubCell"/>
</dbReference>
<dbReference type="PROSITE" id="PS50928">
    <property type="entry name" value="ABC_TM1"/>
    <property type="match status" value="1"/>
</dbReference>
<evidence type="ECO:0000256" key="7">
    <source>
        <dbReference type="RuleBase" id="RU363032"/>
    </source>
</evidence>
<dbReference type="PANTHER" id="PTHR43744">
    <property type="entry name" value="ABC TRANSPORTER PERMEASE PROTEIN MG189-RELATED-RELATED"/>
    <property type="match status" value="1"/>
</dbReference>
<dbReference type="InterPro" id="IPR000515">
    <property type="entry name" value="MetI-like"/>
</dbReference>
<dbReference type="AlphaFoldDB" id="A0A7V4TH31"/>
<dbReference type="GO" id="GO:0055085">
    <property type="term" value="P:transmembrane transport"/>
    <property type="evidence" value="ECO:0007669"/>
    <property type="project" value="InterPro"/>
</dbReference>
<comment type="subcellular location">
    <subcellularLocation>
        <location evidence="1 7">Cell membrane</location>
        <topology evidence="1 7">Multi-pass membrane protein</topology>
    </subcellularLocation>
</comment>
<comment type="caution">
    <text evidence="9">The sequence shown here is derived from an EMBL/GenBank/DDBJ whole genome shotgun (WGS) entry which is preliminary data.</text>
</comment>
<keyword evidence="5 7" id="KW-1133">Transmembrane helix</keyword>
<evidence type="ECO:0000256" key="1">
    <source>
        <dbReference type="ARBA" id="ARBA00004651"/>
    </source>
</evidence>
<dbReference type="EMBL" id="DTIY01000053">
    <property type="protein sequence ID" value="HGY39661.1"/>
    <property type="molecule type" value="Genomic_DNA"/>
</dbReference>
<dbReference type="Gene3D" id="1.10.3720.10">
    <property type="entry name" value="MetI-like"/>
    <property type="match status" value="1"/>
</dbReference>
<keyword evidence="6 7" id="KW-0472">Membrane</keyword>
<feature type="transmembrane region" description="Helical" evidence="7">
    <location>
        <begin position="180"/>
        <end position="202"/>
    </location>
</feature>